<organism evidence="15 17">
    <name type="scientific">Chlamydia suis</name>
    <dbReference type="NCBI Taxonomy" id="83559"/>
    <lineage>
        <taxon>Bacteria</taxon>
        <taxon>Pseudomonadati</taxon>
        <taxon>Chlamydiota</taxon>
        <taxon>Chlamydiia</taxon>
        <taxon>Chlamydiales</taxon>
        <taxon>Chlamydiaceae</taxon>
        <taxon>Chlamydia/Chlamydophila group</taxon>
        <taxon>Chlamydia</taxon>
    </lineage>
</organism>
<feature type="active site" evidence="10">
    <location>
        <position position="261"/>
    </location>
</feature>
<evidence type="ECO:0000256" key="5">
    <source>
        <dbReference type="ARBA" id="ARBA00022829"/>
    </source>
</evidence>
<evidence type="ECO:0000256" key="11">
    <source>
        <dbReference type="NCBIfam" id="TIGR02224"/>
    </source>
</evidence>
<dbReference type="InterPro" id="IPR004107">
    <property type="entry name" value="Integrase_SAM-like_N"/>
</dbReference>
<dbReference type="PANTHER" id="PTHR30349">
    <property type="entry name" value="PHAGE INTEGRASE-RELATED"/>
    <property type="match status" value="1"/>
</dbReference>
<evidence type="ECO:0000313" key="16">
    <source>
        <dbReference type="Proteomes" id="UP000512184"/>
    </source>
</evidence>
<keyword evidence="6 10" id="KW-0229">DNA integration</keyword>
<evidence type="ECO:0000256" key="1">
    <source>
        <dbReference type="ARBA" id="ARBA00004496"/>
    </source>
</evidence>
<dbReference type="InterPro" id="IPR023009">
    <property type="entry name" value="Tyrosine_recombinase_XerC/XerD"/>
</dbReference>
<feature type="domain" description="Tyr recombinase" evidence="12">
    <location>
        <begin position="124"/>
        <end position="306"/>
    </location>
</feature>
<feature type="domain" description="Core-binding (CB)" evidence="13">
    <location>
        <begin position="1"/>
        <end position="103"/>
    </location>
</feature>
<dbReference type="CDD" id="cd00798">
    <property type="entry name" value="INT_XerDC_C"/>
    <property type="match status" value="1"/>
</dbReference>
<evidence type="ECO:0000256" key="4">
    <source>
        <dbReference type="ARBA" id="ARBA00022618"/>
    </source>
</evidence>
<dbReference type="NCBIfam" id="TIGR02224">
    <property type="entry name" value="recomb_XerC"/>
    <property type="match status" value="1"/>
</dbReference>
<dbReference type="Pfam" id="PF00589">
    <property type="entry name" value="Phage_integrase"/>
    <property type="match status" value="1"/>
</dbReference>
<evidence type="ECO:0000313" key="17">
    <source>
        <dbReference type="Proteomes" id="UP000825134"/>
    </source>
</evidence>
<evidence type="ECO:0000256" key="7">
    <source>
        <dbReference type="ARBA" id="ARBA00023125"/>
    </source>
</evidence>
<evidence type="ECO:0000256" key="10">
    <source>
        <dbReference type="HAMAP-Rule" id="MF_01808"/>
    </source>
</evidence>
<keyword evidence="4 10" id="KW-0132">Cell division</keyword>
<keyword evidence="7 10" id="KW-0238">DNA-binding</keyword>
<evidence type="ECO:0000259" key="12">
    <source>
        <dbReference type="PROSITE" id="PS51898"/>
    </source>
</evidence>
<evidence type="ECO:0000256" key="2">
    <source>
        <dbReference type="ARBA" id="ARBA00006657"/>
    </source>
</evidence>
<dbReference type="EMBL" id="CP035278">
    <property type="protein sequence ID" value="QHP83547.1"/>
    <property type="molecule type" value="Genomic_DNA"/>
</dbReference>
<evidence type="ECO:0000259" key="13">
    <source>
        <dbReference type="PROSITE" id="PS51900"/>
    </source>
</evidence>
<keyword evidence="9 10" id="KW-0131">Cell cycle</keyword>
<reference evidence="15" key="2">
    <citation type="journal article" date="2021" name="Front. Microbiol.">
        <title>Generation of Tetracycline and Rifamycin Resistant Chlamydia Suis Recombinants.</title>
        <authorList>
            <person name="Marti H."/>
            <person name="Bommana S."/>
            <person name="Read T.D."/>
            <person name="Pesch T."/>
            <person name="Prahauser B."/>
            <person name="Dean D."/>
            <person name="Borel N."/>
        </authorList>
    </citation>
    <scope>NUCLEOTIDE SEQUENCE</scope>
    <source>
        <strain evidence="15">208.1</strain>
    </source>
</reference>
<evidence type="ECO:0000256" key="6">
    <source>
        <dbReference type="ARBA" id="ARBA00022908"/>
    </source>
</evidence>
<evidence type="ECO:0000256" key="3">
    <source>
        <dbReference type="ARBA" id="ARBA00022490"/>
    </source>
</evidence>
<evidence type="ECO:0000256" key="9">
    <source>
        <dbReference type="ARBA" id="ARBA00023306"/>
    </source>
</evidence>
<proteinExistence type="inferred from homology"/>
<sequence>MISSFYAFLDYLKNMKAASPHTLRNYSIDLSSLKNFLEKIGCLSPSPNLSLYEESRSLSPLSFSLFTKENIRLYLLEQIQTSHSKRTVRRRLSAIKSFAKFCVKNQWIMENPAEFIRGPRLPKELPSPLTYEQVLALMSAPALDKITGFRDRCLLELFYSSGLRISEITALNRSDIDFQSNLLRICGKGKKERIVPMTKVAVQWLQAYLDHPDRAAVQQDHQACFLNRFGKRLSTRSIDRKFQQYLLKTGLSGTITPHTIRHTIATHWLEQGMDLKTIQLLLGHTSLETTTIYTHVSMKLKKQIHAETHPHNLEDELLG</sequence>
<comment type="subunit">
    <text evidence="10">Forms a cyclic heterotetrameric complex composed of two molecules of XerC and two molecules of XerD.</text>
</comment>
<dbReference type="InterPro" id="IPR011010">
    <property type="entry name" value="DNA_brk_join_enz"/>
</dbReference>
<dbReference type="PROSITE" id="PS51900">
    <property type="entry name" value="CB"/>
    <property type="match status" value="1"/>
</dbReference>
<feature type="active site" evidence="10">
    <location>
        <position position="258"/>
    </location>
</feature>
<keyword evidence="16" id="KW-1185">Reference proteome</keyword>
<accession>A0AAQ0J679</accession>
<comment type="similarity">
    <text evidence="2 10">Belongs to the 'phage' integrase family. XerC subfamily.</text>
</comment>
<feature type="active site" evidence="10">
    <location>
        <position position="188"/>
    </location>
</feature>
<dbReference type="Gene3D" id="1.10.443.10">
    <property type="entry name" value="Intergrase catalytic core"/>
    <property type="match status" value="1"/>
</dbReference>
<evidence type="ECO:0000313" key="14">
    <source>
        <dbReference type="EMBL" id="QHP83547.1"/>
    </source>
</evidence>
<dbReference type="GO" id="GO:0007059">
    <property type="term" value="P:chromosome segregation"/>
    <property type="evidence" value="ECO:0007669"/>
    <property type="project" value="UniProtKB-UniRule"/>
</dbReference>
<dbReference type="Proteomes" id="UP000825134">
    <property type="component" value="Chromosome"/>
</dbReference>
<keyword evidence="5 10" id="KW-0159">Chromosome partition</keyword>
<dbReference type="Proteomes" id="UP000512184">
    <property type="component" value="Chromosome"/>
</dbReference>
<evidence type="ECO:0000313" key="15">
    <source>
        <dbReference type="EMBL" id="QYC74334.1"/>
    </source>
</evidence>
<keyword evidence="3 10" id="KW-0963">Cytoplasm</keyword>
<dbReference type="Gene3D" id="1.10.150.130">
    <property type="match status" value="1"/>
</dbReference>
<keyword evidence="8 10" id="KW-0233">DNA recombination</keyword>
<dbReference type="Pfam" id="PF02899">
    <property type="entry name" value="Phage_int_SAM_1"/>
    <property type="match status" value="1"/>
</dbReference>
<feature type="active site" evidence="10">
    <location>
        <position position="164"/>
    </location>
</feature>
<dbReference type="InterPro" id="IPR044068">
    <property type="entry name" value="CB"/>
</dbReference>
<dbReference type="InterPro" id="IPR011931">
    <property type="entry name" value="Recomb_XerC"/>
</dbReference>
<dbReference type="GO" id="GO:0005737">
    <property type="term" value="C:cytoplasm"/>
    <property type="evidence" value="ECO:0007669"/>
    <property type="project" value="UniProtKB-SubCell"/>
</dbReference>
<name>A0AAQ0J679_9CHLA</name>
<dbReference type="InterPro" id="IPR010998">
    <property type="entry name" value="Integrase_recombinase_N"/>
</dbReference>
<reference evidence="14 16" key="1">
    <citation type="submission" date="2019-01" db="EMBL/GenBank/DDBJ databases">
        <title>Whole genome sequencing and annotation enables comparative genome analysis that reveals unique features of the Chlamydia suis R19 Genome.</title>
        <authorList>
            <person name="Dimond Z.E."/>
        </authorList>
    </citation>
    <scope>NUCLEOTIDE SEQUENCE [LARGE SCALE GENOMIC DNA]</scope>
    <source>
        <strain evidence="14 16">R19</strain>
    </source>
</reference>
<dbReference type="GO" id="GO:0009037">
    <property type="term" value="F:tyrosine-based site-specific recombinase activity"/>
    <property type="evidence" value="ECO:0007669"/>
    <property type="project" value="UniProtKB-UniRule"/>
</dbReference>
<gene>
    <name evidence="10 15" type="primary">xerC</name>
    <name evidence="14" type="ORF">Chls_672</name>
    <name evidence="15" type="ORF">INQ84_04490</name>
</gene>
<dbReference type="PROSITE" id="PS51898">
    <property type="entry name" value="TYR_RECOMBINASE"/>
    <property type="match status" value="1"/>
</dbReference>
<dbReference type="InterPro" id="IPR002104">
    <property type="entry name" value="Integrase_catalytic"/>
</dbReference>
<dbReference type="PANTHER" id="PTHR30349:SF77">
    <property type="entry name" value="TYROSINE RECOMBINASE XERC"/>
    <property type="match status" value="1"/>
</dbReference>
<dbReference type="EMBL" id="CP063185">
    <property type="protein sequence ID" value="QYC74334.1"/>
    <property type="molecule type" value="Genomic_DNA"/>
</dbReference>
<comment type="function">
    <text evidence="10">Site-specific tyrosine recombinase, which acts by catalyzing the cutting and rejoining of the recombining DNA molecules. The XerC-XerD complex is essential to convert dimers of the bacterial chromosome into monomers to permit their segregation at cell division. It also contributes to the segregational stability of plasmids.</text>
</comment>
<comment type="subcellular location">
    <subcellularLocation>
        <location evidence="1 10">Cytoplasm</location>
    </subcellularLocation>
</comment>
<dbReference type="GO" id="GO:0003677">
    <property type="term" value="F:DNA binding"/>
    <property type="evidence" value="ECO:0007669"/>
    <property type="project" value="UniProtKB-UniRule"/>
</dbReference>
<dbReference type="InterPro" id="IPR050090">
    <property type="entry name" value="Tyrosine_recombinase_XerCD"/>
</dbReference>
<dbReference type="InterPro" id="IPR013762">
    <property type="entry name" value="Integrase-like_cat_sf"/>
</dbReference>
<dbReference type="RefSeq" id="WP_080124859.1">
    <property type="nucleotide sequence ID" value="NZ_CP035278.1"/>
</dbReference>
<dbReference type="HAMAP" id="MF_01808">
    <property type="entry name" value="Recomb_XerC_XerD"/>
    <property type="match status" value="1"/>
</dbReference>
<feature type="active site" evidence="10">
    <location>
        <position position="284"/>
    </location>
</feature>
<dbReference type="GO" id="GO:0006313">
    <property type="term" value="P:DNA transposition"/>
    <property type="evidence" value="ECO:0007669"/>
    <property type="project" value="UniProtKB-UniRule"/>
</dbReference>
<dbReference type="SUPFAM" id="SSF56349">
    <property type="entry name" value="DNA breaking-rejoining enzymes"/>
    <property type="match status" value="1"/>
</dbReference>
<evidence type="ECO:0000256" key="8">
    <source>
        <dbReference type="ARBA" id="ARBA00023172"/>
    </source>
</evidence>
<feature type="active site" description="O-(3'-phospho-DNA)-tyrosine intermediate" evidence="10">
    <location>
        <position position="293"/>
    </location>
</feature>
<protein>
    <recommendedName>
        <fullName evidence="10 11">Tyrosine recombinase XerC</fullName>
    </recommendedName>
</protein>
<dbReference type="GO" id="GO:0051301">
    <property type="term" value="P:cell division"/>
    <property type="evidence" value="ECO:0007669"/>
    <property type="project" value="UniProtKB-UniRule"/>
</dbReference>
<dbReference type="AlphaFoldDB" id="A0AAQ0J679"/>